<dbReference type="Pfam" id="PF05686">
    <property type="entry name" value="Glyco_transf_90"/>
    <property type="match status" value="1"/>
</dbReference>
<dbReference type="SMART" id="SM00672">
    <property type="entry name" value="CAP10"/>
    <property type="match status" value="1"/>
</dbReference>
<dbReference type="Proteomes" id="UP000567179">
    <property type="component" value="Unassembled WGS sequence"/>
</dbReference>
<dbReference type="InterPro" id="IPR051091">
    <property type="entry name" value="O-Glucosyltr/Glycosyltrsf_90"/>
</dbReference>
<proteinExistence type="predicted"/>
<feature type="domain" description="Glycosyl transferase CAP10" evidence="1">
    <location>
        <begin position="280"/>
        <end position="560"/>
    </location>
</feature>
<evidence type="ECO:0000313" key="3">
    <source>
        <dbReference type="Proteomes" id="UP000567179"/>
    </source>
</evidence>
<accession>A0A8H5AQ12</accession>
<reference evidence="2 3" key="1">
    <citation type="journal article" date="2020" name="ISME J.">
        <title>Uncovering the hidden diversity of litter-decomposition mechanisms in mushroom-forming fungi.</title>
        <authorList>
            <person name="Floudas D."/>
            <person name="Bentzer J."/>
            <person name="Ahren D."/>
            <person name="Johansson T."/>
            <person name="Persson P."/>
            <person name="Tunlid A."/>
        </authorList>
    </citation>
    <scope>NUCLEOTIDE SEQUENCE [LARGE SCALE GENOMIC DNA]</scope>
    <source>
        <strain evidence="2 3">CBS 101986</strain>
    </source>
</reference>
<gene>
    <name evidence="2" type="ORF">D9619_013582</name>
</gene>
<keyword evidence="3" id="KW-1185">Reference proteome</keyword>
<dbReference type="AlphaFoldDB" id="A0A8H5AQ12"/>
<comment type="caution">
    <text evidence="2">The sequence shown here is derived from an EMBL/GenBank/DDBJ whole genome shotgun (WGS) entry which is preliminary data.</text>
</comment>
<dbReference type="PANTHER" id="PTHR12203:SF118">
    <property type="entry name" value="BETA-1,2-XYLOSYLTRANSFERASE 1"/>
    <property type="match status" value="1"/>
</dbReference>
<evidence type="ECO:0000313" key="2">
    <source>
        <dbReference type="EMBL" id="KAF5309062.1"/>
    </source>
</evidence>
<organism evidence="2 3">
    <name type="scientific">Psilocybe cf. subviscida</name>
    <dbReference type="NCBI Taxonomy" id="2480587"/>
    <lineage>
        <taxon>Eukaryota</taxon>
        <taxon>Fungi</taxon>
        <taxon>Dikarya</taxon>
        <taxon>Basidiomycota</taxon>
        <taxon>Agaricomycotina</taxon>
        <taxon>Agaricomycetes</taxon>
        <taxon>Agaricomycetidae</taxon>
        <taxon>Agaricales</taxon>
        <taxon>Agaricineae</taxon>
        <taxon>Strophariaceae</taxon>
        <taxon>Psilocybe</taxon>
    </lineage>
</organism>
<dbReference type="EMBL" id="JAACJJ010000062">
    <property type="protein sequence ID" value="KAF5309062.1"/>
    <property type="molecule type" value="Genomic_DNA"/>
</dbReference>
<name>A0A8H5AQ12_9AGAR</name>
<evidence type="ECO:0000259" key="1">
    <source>
        <dbReference type="SMART" id="SM00672"/>
    </source>
</evidence>
<dbReference type="OrthoDB" id="541052at2759"/>
<sequence length="591" mass="68112">MLTSKAAGTRRYLKSRARNASLQHMHLENGLLKVNERGPHPIYELVKSAQDSWDGKLRSASRTLEEAVVEYRRRYKREPPCGFDDWWGYVVEHNVQLPDEYDQIMRDIEPFWGIDLRDLQEIVDGWEAHIDSYTIGKDSYSDPISLKRTSFASGEDGHSPLANGAHLIIDLMKEVEDLLPPFRAIFSPHDNPNLHTDYELKRQVLEAARRGTVIDVNKPPPTKLDGWVAACPPHSPARNEHINYGGEPDPAERPRTFIHDHRASMDPCHHTSHLLLHGQFISHRKGPVPHARLIPQFSYAPTLLHHDITPAVPLAWVPDIFPRGDDPEWEDRYDGRLQWRGSNTGIWHAQEKRWEIAQRARLVRWAGDGSFGGTGSLGENITVLPSVDEGMPVGEPFQVRKASWAPGMVDIAFAGEPLNCAPGTCEQLVEVFEWRKRHNNHVAGKYKYYIDVDGHAWSSRFKRLITSNGLVFKSTIYPEWFTDRVQPWVHYVPIQVDLSDLWDALTFFRGQPGGEGAHDNMARKIAKDGRDWSLSFWRREDMVAYMFRLFLEYARVMDPQRDSMSFDLSRVRKENNVRFKERRRQKSQAGR</sequence>
<protein>
    <recommendedName>
        <fullName evidence="1">Glycosyl transferase CAP10 domain-containing protein</fullName>
    </recommendedName>
</protein>
<dbReference type="InterPro" id="IPR006598">
    <property type="entry name" value="CAP10"/>
</dbReference>
<dbReference type="PANTHER" id="PTHR12203">
    <property type="entry name" value="KDEL LYS-ASP-GLU-LEU CONTAINING - RELATED"/>
    <property type="match status" value="1"/>
</dbReference>